<sequence>DTVRCAVEQASCNAWPTAVVAASPSTTTAGAQTLVAIAQQQPVAALKPPPPVANTFGETLRTINNNVSDIEASPFLMATAPWSPKIGVL</sequence>
<dbReference type="AlphaFoldDB" id="A0A915JKD3"/>
<accession>A0A915JKD3</accession>
<name>A0A915JKD3_ROMCU</name>
<evidence type="ECO:0000313" key="1">
    <source>
        <dbReference type="Proteomes" id="UP000887565"/>
    </source>
</evidence>
<reference evidence="2" key="1">
    <citation type="submission" date="2022-11" db="UniProtKB">
        <authorList>
            <consortium name="WormBaseParasite"/>
        </authorList>
    </citation>
    <scope>IDENTIFICATION</scope>
</reference>
<proteinExistence type="predicted"/>
<protein>
    <submittedName>
        <fullName evidence="2">Uncharacterized protein</fullName>
    </submittedName>
</protein>
<dbReference type="Proteomes" id="UP000887565">
    <property type="component" value="Unplaced"/>
</dbReference>
<keyword evidence="1" id="KW-1185">Reference proteome</keyword>
<evidence type="ECO:0000313" key="2">
    <source>
        <dbReference type="WBParaSite" id="nRc.2.0.1.t26649-RA"/>
    </source>
</evidence>
<dbReference type="WBParaSite" id="nRc.2.0.1.t26649-RA">
    <property type="protein sequence ID" value="nRc.2.0.1.t26649-RA"/>
    <property type="gene ID" value="nRc.2.0.1.g26649"/>
</dbReference>
<organism evidence="1 2">
    <name type="scientific">Romanomermis culicivorax</name>
    <name type="common">Nematode worm</name>
    <dbReference type="NCBI Taxonomy" id="13658"/>
    <lineage>
        <taxon>Eukaryota</taxon>
        <taxon>Metazoa</taxon>
        <taxon>Ecdysozoa</taxon>
        <taxon>Nematoda</taxon>
        <taxon>Enoplea</taxon>
        <taxon>Dorylaimia</taxon>
        <taxon>Mermithida</taxon>
        <taxon>Mermithoidea</taxon>
        <taxon>Mermithidae</taxon>
        <taxon>Romanomermis</taxon>
    </lineage>
</organism>